<dbReference type="RefSeq" id="WP_251501145.1">
    <property type="nucleotide sequence ID" value="NZ_CAJSLV010000114.1"/>
</dbReference>
<gene>
    <name evidence="2" type="ORF">SCOCK_80153</name>
</gene>
<evidence type="ECO:0000313" key="3">
    <source>
        <dbReference type="Proteomes" id="UP001152519"/>
    </source>
</evidence>
<feature type="compositionally biased region" description="Low complexity" evidence="1">
    <location>
        <begin position="1"/>
        <end position="24"/>
    </location>
</feature>
<dbReference type="AlphaFoldDB" id="A0A9W4GWI0"/>
<protein>
    <submittedName>
        <fullName evidence="2">Uncharacterized protein</fullName>
    </submittedName>
</protein>
<dbReference type="Proteomes" id="UP001152519">
    <property type="component" value="Unassembled WGS sequence"/>
</dbReference>
<comment type="caution">
    <text evidence="2">The sequence shown here is derived from an EMBL/GenBank/DDBJ whole genome shotgun (WGS) entry which is preliminary data.</text>
</comment>
<accession>A0A9W4GWI0</accession>
<feature type="region of interest" description="Disordered" evidence="1">
    <location>
        <begin position="1"/>
        <end position="37"/>
    </location>
</feature>
<sequence length="66" mass="6737">MSSATATSAHTAEPRPRGAAPRTAPSDHGRTAARAGSGEWPDAALVWSWTESVILTGYGPAASAFL</sequence>
<dbReference type="EMBL" id="CAJSLV010000114">
    <property type="protein sequence ID" value="CAG6398998.1"/>
    <property type="molecule type" value="Genomic_DNA"/>
</dbReference>
<evidence type="ECO:0000256" key="1">
    <source>
        <dbReference type="SAM" id="MobiDB-lite"/>
    </source>
</evidence>
<keyword evidence="3" id="KW-1185">Reference proteome</keyword>
<name>A0A9W4GWI0_9ACTN</name>
<reference evidence="2" key="1">
    <citation type="submission" date="2021-05" db="EMBL/GenBank/DDBJ databases">
        <authorList>
            <person name="Arsene-Ploetze F."/>
        </authorList>
    </citation>
    <scope>NUCLEOTIDE SEQUENCE</scope>
    <source>
        <strain evidence="2">DSM 42138</strain>
    </source>
</reference>
<proteinExistence type="predicted"/>
<organism evidence="2 3">
    <name type="scientific">Actinacidiphila cocklensis</name>
    <dbReference type="NCBI Taxonomy" id="887465"/>
    <lineage>
        <taxon>Bacteria</taxon>
        <taxon>Bacillati</taxon>
        <taxon>Actinomycetota</taxon>
        <taxon>Actinomycetes</taxon>
        <taxon>Kitasatosporales</taxon>
        <taxon>Streptomycetaceae</taxon>
        <taxon>Actinacidiphila</taxon>
    </lineage>
</organism>
<evidence type="ECO:0000313" key="2">
    <source>
        <dbReference type="EMBL" id="CAG6398998.1"/>
    </source>
</evidence>